<evidence type="ECO:0000313" key="2">
    <source>
        <dbReference type="EMBL" id="CDM26152.1"/>
    </source>
</evidence>
<evidence type="ECO:0000313" key="3">
    <source>
        <dbReference type="Proteomes" id="UP000009007"/>
    </source>
</evidence>
<sequence>MLSSIVPGFGLCGEGASPHRRQRSVWRFTRIPLNSGDKRRLWALLVCGQSSSENGPDPCRGVRDESLTCSLREVIMPGQGFSRVSPYTAPTPLGRGRSAGEPGGVGATRRVLRVPPPAGRGRAPSPVSSPEAIPTTVPCPGEPGDTPRSPPMLRWVGTITRTDMGVQQNLNLADSQPGTQCTHGCVRANGGTPPPGPSPARRYPVESRVSTFDAGSCSILCERASACSEPCGYPVAGYFWDVLNNKIK</sequence>
<dbReference type="EMBL" id="HE964772">
    <property type="protein sequence ID" value="CDM26152.1"/>
    <property type="molecule type" value="Genomic_DNA"/>
</dbReference>
<keyword evidence="3" id="KW-1185">Reference proteome</keyword>
<protein>
    <submittedName>
        <fullName evidence="2">Uncharacterized protein</fullName>
    </submittedName>
</protein>
<reference evidence="3" key="1">
    <citation type="journal article" date="2012" name="J. Bacteriol.">
        <title>Complete genome sequence of the hydrogenotrophic, methanogenic archaeon Methanoculleus bourgensis strain MS2T, isolated from a sewage sludge digester.</title>
        <authorList>
            <person name="Maus I."/>
            <person name="Wibberg D."/>
            <person name="Stantscheff R."/>
            <person name="Eikmeyer F.G."/>
            <person name="Seffner A."/>
            <person name="Boelter J."/>
            <person name="Szczepanowski R."/>
            <person name="Blom J."/>
            <person name="Jaenicke S."/>
            <person name="Konig H."/>
            <person name="Puhler A."/>
            <person name="Schluter A."/>
        </authorList>
    </citation>
    <scope>NUCLEOTIDE SEQUENCE [LARGE SCALE GENOMIC DNA]</scope>
    <source>
        <strain evidence="3">ATCC 43281 / DSM 3045 / OCM 15 / MS2</strain>
    </source>
</reference>
<dbReference type="Proteomes" id="UP000009007">
    <property type="component" value="Chromosome I"/>
</dbReference>
<name>W6Q8S1_METBM</name>
<accession>W6Q8S1</accession>
<dbReference type="PATRIC" id="fig|1201294.9.peg.2021"/>
<feature type="region of interest" description="Disordered" evidence="1">
    <location>
        <begin position="82"/>
        <end position="150"/>
    </location>
</feature>
<gene>
    <name evidence="2" type="ordered locus">BN140_3044</name>
</gene>
<dbReference type="HOGENOM" id="CLU_1118211_0_0_2"/>
<dbReference type="KEGG" id="mbg:BN140_3044"/>
<dbReference type="AlphaFoldDB" id="W6Q8S1"/>
<organism evidence="2 3">
    <name type="scientific">Methanoculleus bourgensis (strain ATCC 43281 / DSM 3045 / OCM 15 / MS2)</name>
    <name type="common">Methanogenium bourgense</name>
    <dbReference type="NCBI Taxonomy" id="1201294"/>
    <lineage>
        <taxon>Archaea</taxon>
        <taxon>Methanobacteriati</taxon>
        <taxon>Methanobacteriota</taxon>
        <taxon>Stenosarchaea group</taxon>
        <taxon>Methanomicrobia</taxon>
        <taxon>Methanomicrobiales</taxon>
        <taxon>Methanomicrobiaceae</taxon>
        <taxon>Methanoculleus</taxon>
    </lineage>
</organism>
<dbReference type="STRING" id="1201294.BN140_3044"/>
<proteinExistence type="predicted"/>
<evidence type="ECO:0000256" key="1">
    <source>
        <dbReference type="SAM" id="MobiDB-lite"/>
    </source>
</evidence>